<name>A0ABW3MAK5_9PSEU</name>
<sequence>MAVQDGALLGLANYTPLVDAVCVAVDLDAVSLTPVAAVRIGRPCPPSLGPPGVSVIVRGGHSLTGDPMAPLDTDAIGVFAASCGVANFVVTAA</sequence>
<dbReference type="Proteomes" id="UP001597045">
    <property type="component" value="Unassembled WGS sequence"/>
</dbReference>
<dbReference type="EMBL" id="JBHTIS010000871">
    <property type="protein sequence ID" value="MFD1046972.1"/>
    <property type="molecule type" value="Genomic_DNA"/>
</dbReference>
<comment type="caution">
    <text evidence="1">The sequence shown here is derived from an EMBL/GenBank/DDBJ whole genome shotgun (WGS) entry which is preliminary data.</text>
</comment>
<evidence type="ECO:0000313" key="2">
    <source>
        <dbReference type="Proteomes" id="UP001597045"/>
    </source>
</evidence>
<reference evidence="2" key="1">
    <citation type="journal article" date="2019" name="Int. J. Syst. Evol. Microbiol.">
        <title>The Global Catalogue of Microorganisms (GCM) 10K type strain sequencing project: providing services to taxonomists for standard genome sequencing and annotation.</title>
        <authorList>
            <consortium name="The Broad Institute Genomics Platform"/>
            <consortium name="The Broad Institute Genome Sequencing Center for Infectious Disease"/>
            <person name="Wu L."/>
            <person name="Ma J."/>
        </authorList>
    </citation>
    <scope>NUCLEOTIDE SEQUENCE [LARGE SCALE GENOMIC DNA]</scope>
    <source>
        <strain evidence="2">JCM 31486</strain>
    </source>
</reference>
<evidence type="ECO:0000313" key="1">
    <source>
        <dbReference type="EMBL" id="MFD1046972.1"/>
    </source>
</evidence>
<gene>
    <name evidence="1" type="ORF">ACFQ1S_16175</name>
</gene>
<keyword evidence="2" id="KW-1185">Reference proteome</keyword>
<organism evidence="1 2">
    <name type="scientific">Kibdelosporangium lantanae</name>
    <dbReference type="NCBI Taxonomy" id="1497396"/>
    <lineage>
        <taxon>Bacteria</taxon>
        <taxon>Bacillati</taxon>
        <taxon>Actinomycetota</taxon>
        <taxon>Actinomycetes</taxon>
        <taxon>Pseudonocardiales</taxon>
        <taxon>Pseudonocardiaceae</taxon>
        <taxon>Kibdelosporangium</taxon>
    </lineage>
</organism>
<accession>A0ABW3MAK5</accession>
<feature type="non-terminal residue" evidence="1">
    <location>
        <position position="93"/>
    </location>
</feature>
<proteinExistence type="predicted"/>
<protein>
    <submittedName>
        <fullName evidence="1">Uncharacterized protein</fullName>
    </submittedName>
</protein>